<dbReference type="OrthoDB" id="2430277at2759"/>
<accession>A0A098VQC3</accession>
<reference evidence="3 4" key="1">
    <citation type="submission" date="2014-04" db="EMBL/GenBank/DDBJ databases">
        <title>A new species of microsporidia sheds light on the evolution of extreme parasitism.</title>
        <authorList>
            <person name="Haag K.L."/>
            <person name="James T.Y."/>
            <person name="Larsson R."/>
            <person name="Schaer T.M."/>
            <person name="Refardt D."/>
            <person name="Pombert J.-F."/>
            <person name="Ebert D."/>
        </authorList>
    </citation>
    <scope>NUCLEOTIDE SEQUENCE [LARGE SCALE GENOMIC DNA]</scope>
    <source>
        <strain evidence="3 4">UGP3</strain>
        <tissue evidence="3">Spores</tissue>
    </source>
</reference>
<feature type="compositionally biased region" description="Pro residues" evidence="1">
    <location>
        <begin position="93"/>
        <end position="163"/>
    </location>
</feature>
<comment type="caution">
    <text evidence="3">The sequence shown here is derived from an EMBL/GenBank/DDBJ whole genome shotgun (WGS) entry which is preliminary data.</text>
</comment>
<protein>
    <recommendedName>
        <fullName evidence="2">WH2 domain-containing protein</fullName>
    </recommendedName>
</protein>
<dbReference type="GeneID" id="25260096"/>
<evidence type="ECO:0000259" key="2">
    <source>
        <dbReference type="PROSITE" id="PS51082"/>
    </source>
</evidence>
<dbReference type="Proteomes" id="UP000029725">
    <property type="component" value="Unassembled WGS sequence"/>
</dbReference>
<organism evidence="3 4">
    <name type="scientific">Mitosporidium daphniae</name>
    <dbReference type="NCBI Taxonomy" id="1485682"/>
    <lineage>
        <taxon>Eukaryota</taxon>
        <taxon>Fungi</taxon>
        <taxon>Fungi incertae sedis</taxon>
        <taxon>Microsporidia</taxon>
        <taxon>Mitosporidium</taxon>
    </lineage>
</organism>
<feature type="compositionally biased region" description="Polar residues" evidence="1">
    <location>
        <begin position="190"/>
        <end position="216"/>
    </location>
</feature>
<dbReference type="GO" id="GO:0003779">
    <property type="term" value="F:actin binding"/>
    <property type="evidence" value="ECO:0007669"/>
    <property type="project" value="InterPro"/>
</dbReference>
<gene>
    <name evidence="3" type="ORF">DI09_48p100</name>
</gene>
<dbReference type="HOGENOM" id="CLU_983822_0_0_1"/>
<dbReference type="AlphaFoldDB" id="A0A098VQC3"/>
<feature type="region of interest" description="Disordered" evidence="1">
    <location>
        <begin position="78"/>
        <end position="237"/>
    </location>
</feature>
<name>A0A098VQC3_9MICR</name>
<dbReference type="EMBL" id="JMKJ01000432">
    <property type="protein sequence ID" value="KGG51004.1"/>
    <property type="molecule type" value="Genomic_DNA"/>
</dbReference>
<dbReference type="Pfam" id="PF02205">
    <property type="entry name" value="WH2"/>
    <property type="match status" value="1"/>
</dbReference>
<evidence type="ECO:0000313" key="4">
    <source>
        <dbReference type="Proteomes" id="UP000029725"/>
    </source>
</evidence>
<keyword evidence="4" id="KW-1185">Reference proteome</keyword>
<evidence type="ECO:0000313" key="3">
    <source>
        <dbReference type="EMBL" id="KGG51004.1"/>
    </source>
</evidence>
<dbReference type="RefSeq" id="XP_013237431.1">
    <property type="nucleotide sequence ID" value="XM_013381977.1"/>
</dbReference>
<sequence>MNSSLLKSIEKGKSLKKTKTNDRSAPIVEGATVAIGSAVASNSSSIASAGNSIIEDHPPVSLGGLFQGGMPTLRKVGSETSKVLPKMEKKMPSQPPPPAPPKMPSMAPAPPKIPSMAPAPPRMPSMAPAPPRMPSMAPAPPRMPSMAPAPPRMPSMAPAPPRMPSTSPVKPLSDSIPQPPPMLPEKHGPSTFNSSHLGRSQPLASISNVTTQSLPPSRSAAHAFSSEYKEPSRDTSATMERFSAMEIGGSSFNLSTINLTFPKVLPNPRQFPKQSKKKSFLGF</sequence>
<feature type="domain" description="WH2" evidence="2">
    <location>
        <begin position="1"/>
        <end position="18"/>
    </location>
</feature>
<proteinExistence type="predicted"/>
<evidence type="ECO:0000256" key="1">
    <source>
        <dbReference type="SAM" id="MobiDB-lite"/>
    </source>
</evidence>
<dbReference type="InterPro" id="IPR003124">
    <property type="entry name" value="WH2_dom"/>
</dbReference>
<feature type="region of interest" description="Disordered" evidence="1">
    <location>
        <begin position="1"/>
        <end position="27"/>
    </location>
</feature>
<dbReference type="PROSITE" id="PS51082">
    <property type="entry name" value="WH2"/>
    <property type="match status" value="1"/>
</dbReference>
<dbReference type="VEuPathDB" id="MicrosporidiaDB:DI09_48p100"/>